<keyword evidence="1" id="KW-0175">Coiled coil</keyword>
<dbReference type="Proteomes" id="UP001412067">
    <property type="component" value="Unassembled WGS sequence"/>
</dbReference>
<evidence type="ECO:0008006" key="5">
    <source>
        <dbReference type="Google" id="ProtNLM"/>
    </source>
</evidence>
<dbReference type="Pfam" id="PF15704">
    <property type="entry name" value="Mt_ATP_synt"/>
    <property type="match status" value="1"/>
</dbReference>
<feature type="coiled-coil region" evidence="1">
    <location>
        <begin position="248"/>
        <end position="279"/>
    </location>
</feature>
<evidence type="ECO:0000256" key="1">
    <source>
        <dbReference type="SAM" id="Coils"/>
    </source>
</evidence>
<organism evidence="3 4">
    <name type="scientific">Platanthera guangdongensis</name>
    <dbReference type="NCBI Taxonomy" id="2320717"/>
    <lineage>
        <taxon>Eukaryota</taxon>
        <taxon>Viridiplantae</taxon>
        <taxon>Streptophyta</taxon>
        <taxon>Embryophyta</taxon>
        <taxon>Tracheophyta</taxon>
        <taxon>Spermatophyta</taxon>
        <taxon>Magnoliopsida</taxon>
        <taxon>Liliopsida</taxon>
        <taxon>Asparagales</taxon>
        <taxon>Orchidaceae</taxon>
        <taxon>Orchidoideae</taxon>
        <taxon>Orchideae</taxon>
        <taxon>Orchidinae</taxon>
        <taxon>Platanthera</taxon>
    </lineage>
</organism>
<sequence length="406" mass="46379">MSTGIFFRSAYLQLQQIPILESRLHLLPRRAYNHPHFLQVRQFFLPRSPPPPSPNQPARTHPWETSPGLKLSAVPVMTNERLTTIRSYAKEASPSALPPLKGDEMLKNIFYEVKNKFDIALGILKKEKITIDPDDPAAVSHYAKIMKIIREKADLYSDSQRIKSTIELKTRDIPDARTYLLTLQEIRIKGGLFDELGAEKLMMEALEKIESEIKKPLLRSDKKNMALLQAEFDKVNKKLGIKKEDLPKYEEDLELKIAKAELEELKRDAVEAMEAQLKRERAPARLGLGSARTSPTSTLHQEKPHDVWPTIPSLRTSLHVAHLPGQVPLPRPLFQMVFSTNPSFCHERSSTKLTLYILIAEHPLSYLPVDVSHRNVFMPSNMASSAEEFKDEKMPDVRSLDIRNFL</sequence>
<evidence type="ECO:0000313" key="3">
    <source>
        <dbReference type="EMBL" id="KAK8950404.1"/>
    </source>
</evidence>
<dbReference type="PANTHER" id="PTHR36013:SF2">
    <property type="entry name" value="ATP SYNTHASE 24 KDA SUBUNIT, MITOCHONDRIAL-RELATED"/>
    <property type="match status" value="1"/>
</dbReference>
<keyword evidence="4" id="KW-1185">Reference proteome</keyword>
<dbReference type="PANTHER" id="PTHR36013">
    <property type="entry name" value="ATP SYNTHASE 24 KDA SUBUNIT, MITOCHONDRIAL-RELATED"/>
    <property type="match status" value="1"/>
</dbReference>
<feature type="region of interest" description="Disordered" evidence="2">
    <location>
        <begin position="44"/>
        <end position="66"/>
    </location>
</feature>
<dbReference type="InterPro" id="IPR031432">
    <property type="entry name" value="MGP1"/>
</dbReference>
<protein>
    <recommendedName>
        <fullName evidence="5">ATP synthase 24 kDa subunit, mitochondrial</fullName>
    </recommendedName>
</protein>
<comment type="caution">
    <text evidence="3">The sequence shown here is derived from an EMBL/GenBank/DDBJ whole genome shotgun (WGS) entry which is preliminary data.</text>
</comment>
<dbReference type="EMBL" id="JBBWWR010000015">
    <property type="protein sequence ID" value="KAK8950404.1"/>
    <property type="molecule type" value="Genomic_DNA"/>
</dbReference>
<accession>A0ABR2LU32</accession>
<proteinExistence type="predicted"/>
<gene>
    <name evidence="3" type="ORF">KSP40_PGU020717</name>
</gene>
<reference evidence="3 4" key="1">
    <citation type="journal article" date="2022" name="Nat. Plants">
        <title>Genomes of leafy and leafless Platanthera orchids illuminate the evolution of mycoheterotrophy.</title>
        <authorList>
            <person name="Li M.H."/>
            <person name="Liu K.W."/>
            <person name="Li Z."/>
            <person name="Lu H.C."/>
            <person name="Ye Q.L."/>
            <person name="Zhang D."/>
            <person name="Wang J.Y."/>
            <person name="Li Y.F."/>
            <person name="Zhong Z.M."/>
            <person name="Liu X."/>
            <person name="Yu X."/>
            <person name="Liu D.K."/>
            <person name="Tu X.D."/>
            <person name="Liu B."/>
            <person name="Hao Y."/>
            <person name="Liao X.Y."/>
            <person name="Jiang Y.T."/>
            <person name="Sun W.H."/>
            <person name="Chen J."/>
            <person name="Chen Y.Q."/>
            <person name="Ai Y."/>
            <person name="Zhai J.W."/>
            <person name="Wu S.S."/>
            <person name="Zhou Z."/>
            <person name="Hsiao Y.Y."/>
            <person name="Wu W.L."/>
            <person name="Chen Y.Y."/>
            <person name="Lin Y.F."/>
            <person name="Hsu J.L."/>
            <person name="Li C.Y."/>
            <person name="Wang Z.W."/>
            <person name="Zhao X."/>
            <person name="Zhong W.Y."/>
            <person name="Ma X.K."/>
            <person name="Ma L."/>
            <person name="Huang J."/>
            <person name="Chen G.Z."/>
            <person name="Huang M.Z."/>
            <person name="Huang L."/>
            <person name="Peng D.H."/>
            <person name="Luo Y.B."/>
            <person name="Zou S.Q."/>
            <person name="Chen S.P."/>
            <person name="Lan S."/>
            <person name="Tsai W.C."/>
            <person name="Van de Peer Y."/>
            <person name="Liu Z.J."/>
        </authorList>
    </citation>
    <scope>NUCLEOTIDE SEQUENCE [LARGE SCALE GENOMIC DNA]</scope>
    <source>
        <strain evidence="3">Lor288</strain>
    </source>
</reference>
<evidence type="ECO:0000313" key="4">
    <source>
        <dbReference type="Proteomes" id="UP001412067"/>
    </source>
</evidence>
<name>A0ABR2LU32_9ASPA</name>
<evidence type="ECO:0000256" key="2">
    <source>
        <dbReference type="SAM" id="MobiDB-lite"/>
    </source>
</evidence>